<name>A0A512BFQ4_9BACT</name>
<gene>
    <name evidence="4" type="ORF">SAE01_32900</name>
</gene>
<feature type="repeat" description="TPR" evidence="3">
    <location>
        <begin position="373"/>
        <end position="406"/>
    </location>
</feature>
<reference evidence="4 5" key="1">
    <citation type="submission" date="2019-07" db="EMBL/GenBank/DDBJ databases">
        <title>Whole genome shotgun sequence of Segetibacter aerophilus NBRC 106135.</title>
        <authorList>
            <person name="Hosoyama A."/>
            <person name="Uohara A."/>
            <person name="Ohji S."/>
            <person name="Ichikawa N."/>
        </authorList>
    </citation>
    <scope>NUCLEOTIDE SEQUENCE [LARGE SCALE GENOMIC DNA]</scope>
    <source>
        <strain evidence="4 5">NBRC 106135</strain>
    </source>
</reference>
<dbReference type="Pfam" id="PF13374">
    <property type="entry name" value="TPR_10"/>
    <property type="match status" value="2"/>
</dbReference>
<accession>A0A512BFQ4</accession>
<dbReference type="InterPro" id="IPR019734">
    <property type="entry name" value="TPR_rpt"/>
</dbReference>
<dbReference type="PANTHER" id="PTHR45641">
    <property type="entry name" value="TETRATRICOPEPTIDE REPEAT PROTEIN (AFU_ORTHOLOGUE AFUA_6G03870)"/>
    <property type="match status" value="1"/>
</dbReference>
<proteinExistence type="predicted"/>
<protein>
    <recommendedName>
        <fullName evidence="6">MalT-like TPR region domain-containing protein</fullName>
    </recommendedName>
</protein>
<dbReference type="Gene3D" id="1.25.40.10">
    <property type="entry name" value="Tetratricopeptide repeat domain"/>
    <property type="match status" value="3"/>
</dbReference>
<dbReference type="AlphaFoldDB" id="A0A512BFQ4"/>
<dbReference type="EMBL" id="BJYT01000013">
    <property type="protein sequence ID" value="GEO10794.1"/>
    <property type="molecule type" value="Genomic_DNA"/>
</dbReference>
<evidence type="ECO:0000256" key="3">
    <source>
        <dbReference type="PROSITE-ProRule" id="PRU00339"/>
    </source>
</evidence>
<sequence length="856" mass="98168">MVKSGFANQTATTDNGSFTLTFQNGKPGYNTVLVLEKEQWVITEKNRLEVNLPLDPFNHPHTIIMCRADVWAKQNQDNFKLLNKILREALQKKKAELNKQSKDFQKITDSLDDQFVRSKRNLYELAETLSRVNLDQVSETEKAAYAYFAQGKIEESILLRETLQSEKNLLLANERLKQLNKNGQDQDSASRLIYNTIDLHRRNLKEEINLSKLRFDWKTAERKLKFLAENDSSDYENELHYGEFLQGQNDFDKAHVILKKALTTYTRLKQANPGAFSSNLARAQYDLGLVLKSKYQYKASEEALKEAYNLYKQLSNSNPVSYSKGACEALIGLSQLYVDKHLYKEAESELRQALATYKSVEQTSPKLYEAGVAEVQNNLGVFYLKRENYKSAETTFKQALELRKNLNETDPLSNEIEIAEIENNLGQLYLNQKKYDGAKVALENALAVYRKFQQTSPTVFDPYVASVLTNLGGLYTARSDLGTYAVEKHDSTAARNYLGKAMEIAKSLATRAPGVYEPVLAETYNQMGVFFREANDRDSAEAFFTETLLIFEKFSKLVPEMFELPLAGVQHRLGQLYPTRNSASARLLFNSALAIYQRWSLTNKENLEEEIASCRYDIAANDYHSRVFYSKQENENSIRKSLSQFQELLETYNSLEAKNPGKYIEDVKSLRNFIGSINNELKRTQAIDPSIYRSKTDKERVEDELNGLVADIESANTTYNKLILHQLLVQKKRDYIKSGKFSDILSYGHDLNGLSWYLLLNRRYAEAEQAAREALTPWFTKTGLYDKEMEYVNANLAVALLLQNKFEEAKKVYLSLKGKSYDDRSYVSMFLDDFAQLEKADITHPDFNKIKGLLVD</sequence>
<evidence type="ECO:0000313" key="5">
    <source>
        <dbReference type="Proteomes" id="UP000321513"/>
    </source>
</evidence>
<keyword evidence="1" id="KW-0677">Repeat</keyword>
<dbReference type="Proteomes" id="UP000321513">
    <property type="component" value="Unassembled WGS sequence"/>
</dbReference>
<keyword evidence="5" id="KW-1185">Reference proteome</keyword>
<dbReference type="SMART" id="SM00028">
    <property type="entry name" value="TPR"/>
    <property type="match status" value="7"/>
</dbReference>
<comment type="caution">
    <text evidence="4">The sequence shown here is derived from an EMBL/GenBank/DDBJ whole genome shotgun (WGS) entry which is preliminary data.</text>
</comment>
<keyword evidence="2 3" id="KW-0802">TPR repeat</keyword>
<evidence type="ECO:0000256" key="1">
    <source>
        <dbReference type="ARBA" id="ARBA00022737"/>
    </source>
</evidence>
<dbReference type="PROSITE" id="PS50005">
    <property type="entry name" value="TPR"/>
    <property type="match status" value="1"/>
</dbReference>
<dbReference type="SUPFAM" id="SSF48452">
    <property type="entry name" value="TPR-like"/>
    <property type="match status" value="3"/>
</dbReference>
<evidence type="ECO:0000313" key="4">
    <source>
        <dbReference type="EMBL" id="GEO10794.1"/>
    </source>
</evidence>
<dbReference type="InterPro" id="IPR011990">
    <property type="entry name" value="TPR-like_helical_dom_sf"/>
</dbReference>
<evidence type="ECO:0008006" key="6">
    <source>
        <dbReference type="Google" id="ProtNLM"/>
    </source>
</evidence>
<organism evidence="4 5">
    <name type="scientific">Segetibacter aerophilus</name>
    <dbReference type="NCBI Taxonomy" id="670293"/>
    <lineage>
        <taxon>Bacteria</taxon>
        <taxon>Pseudomonadati</taxon>
        <taxon>Bacteroidota</taxon>
        <taxon>Chitinophagia</taxon>
        <taxon>Chitinophagales</taxon>
        <taxon>Chitinophagaceae</taxon>
        <taxon>Segetibacter</taxon>
    </lineage>
</organism>
<evidence type="ECO:0000256" key="2">
    <source>
        <dbReference type="ARBA" id="ARBA00022803"/>
    </source>
</evidence>